<comment type="caution">
    <text evidence="1">The sequence shown here is derived from an EMBL/GenBank/DDBJ whole genome shotgun (WGS) entry which is preliminary data.</text>
</comment>
<evidence type="ECO:0000313" key="1">
    <source>
        <dbReference type="EMBL" id="GBP03918.1"/>
    </source>
</evidence>
<proteinExistence type="predicted"/>
<name>A0A4C1SRR1_EUMVA</name>
<dbReference type="OrthoDB" id="8079852at2759"/>
<sequence>MSAIRNKLEKFLADFEGLQLYEHQEMLSFFLHMLEENEECGVIEDEDRDEGHFRCCPWFYPDCDEGPDTCRCSAFYLRKAIINDMIKNYYDLLEKVNQK</sequence>
<dbReference type="Proteomes" id="UP000299102">
    <property type="component" value="Unassembled WGS sequence"/>
</dbReference>
<dbReference type="AlphaFoldDB" id="A0A4C1SRR1"/>
<accession>A0A4C1SRR1</accession>
<gene>
    <name evidence="1" type="ORF">EVAR_91077_1</name>
</gene>
<organism evidence="1 2">
    <name type="scientific">Eumeta variegata</name>
    <name type="common">Bagworm moth</name>
    <name type="synonym">Eumeta japonica</name>
    <dbReference type="NCBI Taxonomy" id="151549"/>
    <lineage>
        <taxon>Eukaryota</taxon>
        <taxon>Metazoa</taxon>
        <taxon>Ecdysozoa</taxon>
        <taxon>Arthropoda</taxon>
        <taxon>Hexapoda</taxon>
        <taxon>Insecta</taxon>
        <taxon>Pterygota</taxon>
        <taxon>Neoptera</taxon>
        <taxon>Endopterygota</taxon>
        <taxon>Lepidoptera</taxon>
        <taxon>Glossata</taxon>
        <taxon>Ditrysia</taxon>
        <taxon>Tineoidea</taxon>
        <taxon>Psychidae</taxon>
        <taxon>Oiketicinae</taxon>
        <taxon>Eumeta</taxon>
    </lineage>
</organism>
<reference evidence="1 2" key="1">
    <citation type="journal article" date="2019" name="Commun. Biol.">
        <title>The bagworm genome reveals a unique fibroin gene that provides high tensile strength.</title>
        <authorList>
            <person name="Kono N."/>
            <person name="Nakamura H."/>
            <person name="Ohtoshi R."/>
            <person name="Tomita M."/>
            <person name="Numata K."/>
            <person name="Arakawa K."/>
        </authorList>
    </citation>
    <scope>NUCLEOTIDE SEQUENCE [LARGE SCALE GENOMIC DNA]</scope>
</reference>
<protein>
    <submittedName>
        <fullName evidence="1">Uncharacterized protein</fullName>
    </submittedName>
</protein>
<dbReference type="EMBL" id="BGZK01003713">
    <property type="protein sequence ID" value="GBP03918.1"/>
    <property type="molecule type" value="Genomic_DNA"/>
</dbReference>
<keyword evidence="2" id="KW-1185">Reference proteome</keyword>
<evidence type="ECO:0000313" key="2">
    <source>
        <dbReference type="Proteomes" id="UP000299102"/>
    </source>
</evidence>